<dbReference type="AlphaFoldDB" id="G3H0Z3"/>
<dbReference type="Proteomes" id="UP000001075">
    <property type="component" value="Unassembled WGS sequence"/>
</dbReference>
<evidence type="ECO:0000313" key="1">
    <source>
        <dbReference type="EMBL" id="EGV97252.1"/>
    </source>
</evidence>
<organism evidence="1 2">
    <name type="scientific">Cricetulus griseus</name>
    <name type="common">Chinese hamster</name>
    <name type="synonym">Cricetulus barabensis griseus</name>
    <dbReference type="NCBI Taxonomy" id="10029"/>
    <lineage>
        <taxon>Eukaryota</taxon>
        <taxon>Metazoa</taxon>
        <taxon>Chordata</taxon>
        <taxon>Craniata</taxon>
        <taxon>Vertebrata</taxon>
        <taxon>Euteleostomi</taxon>
        <taxon>Mammalia</taxon>
        <taxon>Eutheria</taxon>
        <taxon>Euarchontoglires</taxon>
        <taxon>Glires</taxon>
        <taxon>Rodentia</taxon>
        <taxon>Myomorpha</taxon>
        <taxon>Muroidea</taxon>
        <taxon>Cricetidae</taxon>
        <taxon>Cricetinae</taxon>
        <taxon>Cricetulus</taxon>
    </lineage>
</organism>
<dbReference type="InParanoid" id="G3H0Z3"/>
<evidence type="ECO:0000313" key="2">
    <source>
        <dbReference type="Proteomes" id="UP000001075"/>
    </source>
</evidence>
<gene>
    <name evidence="1" type="ORF">I79_003812</name>
</gene>
<reference evidence="2" key="1">
    <citation type="journal article" date="2011" name="Nat. Biotechnol.">
        <title>The genomic sequence of the Chinese hamster ovary (CHO)-K1 cell line.</title>
        <authorList>
            <person name="Xu X."/>
            <person name="Nagarajan H."/>
            <person name="Lewis N.E."/>
            <person name="Pan S."/>
            <person name="Cai Z."/>
            <person name="Liu X."/>
            <person name="Chen W."/>
            <person name="Xie M."/>
            <person name="Wang W."/>
            <person name="Hammond S."/>
            <person name="Andersen M.R."/>
            <person name="Neff N."/>
            <person name="Passarelli B."/>
            <person name="Koh W."/>
            <person name="Fan H.C."/>
            <person name="Wang J."/>
            <person name="Gui Y."/>
            <person name="Lee K.H."/>
            <person name="Betenbaugh M.J."/>
            <person name="Quake S.R."/>
            <person name="Famili I."/>
            <person name="Palsson B.O."/>
            <person name="Wang J."/>
        </authorList>
    </citation>
    <scope>NUCLEOTIDE SEQUENCE [LARGE SCALE GENOMIC DNA]</scope>
    <source>
        <strain evidence="2">CHO K1 cell line</strain>
    </source>
</reference>
<protein>
    <submittedName>
        <fullName evidence="1">Uncharacterized protein</fullName>
    </submittedName>
</protein>
<name>G3H0Z3_CRIGR</name>
<accession>G3H0Z3</accession>
<sequence>MAHGQATFSRHHKPVPSHSIRISIWGHSHTHLRGAHYGSEGMDTWFAACL</sequence>
<dbReference type="EMBL" id="JH000098">
    <property type="protein sequence ID" value="EGV97252.1"/>
    <property type="molecule type" value="Genomic_DNA"/>
</dbReference>
<proteinExistence type="predicted"/>